<dbReference type="AlphaFoldDB" id="A0A1G7BSY6"/>
<sequence>MMVPPASTPAVRYLGLVPNPPAVQPPVGREWALYSTDARVTLAGGERVLVRAEVRLVPGGLWEDILLVLPQPMPGKPADWRQAERIAALAENLDEALTSGRNHLARIGATVNAPVLRTEARQDGARQWTLSAYTVLEGAATDRLGATHLHSAIIVRAAPPPAWAEKPGAWESECARLGLPIYAWVVTTAATVGDEAPAVRRGEARTLGEAEADVVAIVMAKAPARSESGPALWPRVFADLRKIA</sequence>
<evidence type="ECO:0000313" key="1">
    <source>
        <dbReference type="EMBL" id="SDE30107.1"/>
    </source>
</evidence>
<proteinExistence type="predicted"/>
<dbReference type="EMBL" id="FMZX01000027">
    <property type="protein sequence ID" value="SDE30107.1"/>
    <property type="molecule type" value="Genomic_DNA"/>
</dbReference>
<organism evidence="1 2">
    <name type="scientific">Belnapia rosea</name>
    <dbReference type="NCBI Taxonomy" id="938405"/>
    <lineage>
        <taxon>Bacteria</taxon>
        <taxon>Pseudomonadati</taxon>
        <taxon>Pseudomonadota</taxon>
        <taxon>Alphaproteobacteria</taxon>
        <taxon>Acetobacterales</taxon>
        <taxon>Roseomonadaceae</taxon>
        <taxon>Belnapia</taxon>
    </lineage>
</organism>
<protein>
    <submittedName>
        <fullName evidence="1">Uncharacterized protein</fullName>
    </submittedName>
</protein>
<keyword evidence="2" id="KW-1185">Reference proteome</keyword>
<accession>A0A1G7BSY6</accession>
<evidence type="ECO:0000313" key="2">
    <source>
        <dbReference type="Proteomes" id="UP000198925"/>
    </source>
</evidence>
<reference evidence="1 2" key="1">
    <citation type="submission" date="2016-10" db="EMBL/GenBank/DDBJ databases">
        <authorList>
            <person name="de Groot N.N."/>
        </authorList>
    </citation>
    <scope>NUCLEOTIDE SEQUENCE [LARGE SCALE GENOMIC DNA]</scope>
    <source>
        <strain evidence="1 2">CPCC 100156</strain>
    </source>
</reference>
<dbReference type="Proteomes" id="UP000198925">
    <property type="component" value="Unassembled WGS sequence"/>
</dbReference>
<name>A0A1G7BSY6_9PROT</name>
<gene>
    <name evidence="1" type="ORF">SAMN04487779_102710</name>
</gene>